<name>I3ZC23_TERRK</name>
<dbReference type="Pfam" id="PF13589">
    <property type="entry name" value="HATPase_c_3"/>
    <property type="match status" value="1"/>
</dbReference>
<organism evidence="1 2">
    <name type="scientific">Terriglobus roseus (strain DSM 18391 / NRRL B-41598 / KBS 63)</name>
    <dbReference type="NCBI Taxonomy" id="926566"/>
    <lineage>
        <taxon>Bacteria</taxon>
        <taxon>Pseudomonadati</taxon>
        <taxon>Acidobacteriota</taxon>
        <taxon>Terriglobia</taxon>
        <taxon>Terriglobales</taxon>
        <taxon>Acidobacteriaceae</taxon>
        <taxon>Terriglobus</taxon>
    </lineage>
</organism>
<dbReference type="STRING" id="926566.Terro_0448"/>
<gene>
    <name evidence="1" type="ordered locus">Terro_0448</name>
</gene>
<keyword evidence="1" id="KW-0418">Kinase</keyword>
<dbReference type="eggNOG" id="COG0326">
    <property type="taxonomic scope" value="Bacteria"/>
</dbReference>
<protein>
    <submittedName>
        <fullName evidence="1">Histidine kinase</fullName>
    </submittedName>
</protein>
<dbReference type="AlphaFoldDB" id="I3ZC23"/>
<dbReference type="OrthoDB" id="9813438at2"/>
<proteinExistence type="predicted"/>
<keyword evidence="1" id="KW-0808">Transferase</keyword>
<reference evidence="1 2" key="1">
    <citation type="submission" date="2012-06" db="EMBL/GenBank/DDBJ databases">
        <title>Complete genome of Terriglobus roseus DSM 18391.</title>
        <authorList>
            <consortium name="US DOE Joint Genome Institute (JGI-PGF)"/>
            <person name="Lucas S."/>
            <person name="Copeland A."/>
            <person name="Lapidus A."/>
            <person name="Glavina del Rio T."/>
            <person name="Dalin E."/>
            <person name="Tice H."/>
            <person name="Bruce D."/>
            <person name="Goodwin L."/>
            <person name="Pitluck S."/>
            <person name="Peters L."/>
            <person name="Mikhailova N."/>
            <person name="Munk A.C.C."/>
            <person name="Kyrpides N."/>
            <person name="Mavromatis K."/>
            <person name="Ivanova N."/>
            <person name="Brettin T."/>
            <person name="Detter J.C."/>
            <person name="Han C."/>
            <person name="Larimer F."/>
            <person name="Land M."/>
            <person name="Hauser L."/>
            <person name="Markowitz V."/>
            <person name="Cheng J.-F."/>
            <person name="Hugenholtz P."/>
            <person name="Woyke T."/>
            <person name="Wu D."/>
            <person name="Brambilla E."/>
            <person name="Klenk H.-P."/>
            <person name="Eisen J.A."/>
        </authorList>
    </citation>
    <scope>NUCLEOTIDE SEQUENCE [LARGE SCALE GENOMIC DNA]</scope>
    <source>
        <strain evidence="2">DSM 18391 / NRRL B-41598 / KBS 63</strain>
    </source>
</reference>
<sequence>MVTRKTEIPPIDGTPIKRMFWSIISDYDLITGLSELVDNAIDLWTQSGRASRLNVALSLDVERQLIKVQDDAGGVKRDSLNLLITPGGSRNEVADEVIGIFGVGGKRASIALGEHVEIRTRYGKEPACEIDITKQWLSVDDWEMPAYLIPDDFPPSTTSVEISHLRKPFNQHDVDRIREHIGATYSWFIKNGCYIEVNDHAISPKTFDHWAYPKDFGPTGIKLSISSSDGTVRATITAGLITDRDPELENYGVYVYCNHRLIIRELRSRDVGYFVTGEAGVPHPDASMCRAIVELEGPAGMMPWNSSKTGINPGHPIFQQLRPRLIELVSHFSSLSRRTKHDWEKGVASHTKGSLKLIEVKTEDLSRKLHLPTLPKVYKKPVEQVKTLNKKILKDAPWTVGLVEALAAVDILRRQGMDTKNRMALILLDSDFEIAMKEFIVHRHDLFPPSAYNDAKISQLFRNRSDVIREVTSKVAIPAGLLSKASHYYSLRNKLIHERATATVTDNDIDTYRDTVQSVLSLLFKLRF</sequence>
<dbReference type="Proteomes" id="UP000006056">
    <property type="component" value="Chromosome"/>
</dbReference>
<dbReference type="Gene3D" id="3.30.565.10">
    <property type="entry name" value="Histidine kinase-like ATPase, C-terminal domain"/>
    <property type="match status" value="1"/>
</dbReference>
<evidence type="ECO:0000313" key="1">
    <source>
        <dbReference type="EMBL" id="AFL86791.1"/>
    </source>
</evidence>
<dbReference type="SUPFAM" id="SSF55874">
    <property type="entry name" value="ATPase domain of HSP90 chaperone/DNA topoisomerase II/histidine kinase"/>
    <property type="match status" value="1"/>
</dbReference>
<dbReference type="RefSeq" id="WP_014784360.1">
    <property type="nucleotide sequence ID" value="NC_018014.1"/>
</dbReference>
<accession>I3ZC23</accession>
<dbReference type="GO" id="GO:0016301">
    <property type="term" value="F:kinase activity"/>
    <property type="evidence" value="ECO:0007669"/>
    <property type="project" value="UniProtKB-KW"/>
</dbReference>
<dbReference type="EMBL" id="CP003379">
    <property type="protein sequence ID" value="AFL86791.1"/>
    <property type="molecule type" value="Genomic_DNA"/>
</dbReference>
<evidence type="ECO:0000313" key="2">
    <source>
        <dbReference type="Proteomes" id="UP000006056"/>
    </source>
</evidence>
<dbReference type="HOGENOM" id="CLU_043387_0_0_0"/>
<dbReference type="InterPro" id="IPR036890">
    <property type="entry name" value="HATPase_C_sf"/>
</dbReference>
<dbReference type="KEGG" id="trs:Terro_0448"/>
<keyword evidence="2" id="KW-1185">Reference proteome</keyword>